<proteinExistence type="predicted"/>
<dbReference type="Proteomes" id="UP000184191">
    <property type="component" value="Unassembled WGS sequence"/>
</dbReference>
<dbReference type="Gene3D" id="1.20.1070.10">
    <property type="entry name" value="Rhodopsin 7-helix transmembrane proteins"/>
    <property type="match status" value="1"/>
</dbReference>
<evidence type="ECO:0000313" key="3">
    <source>
        <dbReference type="Proteomes" id="UP000184191"/>
    </source>
</evidence>
<keyword evidence="3" id="KW-1185">Reference proteome</keyword>
<feature type="transmembrane region" description="Helical" evidence="1">
    <location>
        <begin position="107"/>
        <end position="128"/>
    </location>
</feature>
<sequence length="161" mass="17611">MPVTRDIVATYRGPRRVVRRLLDAGPREDRALVILVAACGVIFIAQWPRLAREAHLTGQELNPMLGGALLAWIFIAPLILYTLALLSHGLARMLRAKGTAYGARVALFWALLATSPIMLLHGLVAGFIGPGPGLQAVGLIWLSFFGWFWVAGWLEAEWSNA</sequence>
<protein>
    <recommendedName>
        <fullName evidence="4">Yip1 domain-containing protein</fullName>
    </recommendedName>
</protein>
<evidence type="ECO:0000256" key="1">
    <source>
        <dbReference type="SAM" id="Phobius"/>
    </source>
</evidence>
<organism evidence="2 3">
    <name type="scientific">Roseovarius marisflavi</name>
    <dbReference type="NCBI Taxonomy" id="1054996"/>
    <lineage>
        <taxon>Bacteria</taxon>
        <taxon>Pseudomonadati</taxon>
        <taxon>Pseudomonadota</taxon>
        <taxon>Alphaproteobacteria</taxon>
        <taxon>Rhodobacterales</taxon>
        <taxon>Roseobacteraceae</taxon>
        <taxon>Roseovarius</taxon>
    </lineage>
</organism>
<dbReference type="STRING" id="1054996.SAMN05444414_101253"/>
<reference evidence="3" key="1">
    <citation type="submission" date="2016-11" db="EMBL/GenBank/DDBJ databases">
        <authorList>
            <person name="Varghese N."/>
            <person name="Submissions S."/>
        </authorList>
    </citation>
    <scope>NUCLEOTIDE SEQUENCE [LARGE SCALE GENOMIC DNA]</scope>
    <source>
        <strain evidence="3">DSM 29327</strain>
    </source>
</reference>
<feature type="transmembrane region" description="Helical" evidence="1">
    <location>
        <begin position="29"/>
        <end position="47"/>
    </location>
</feature>
<dbReference type="RefSeq" id="WP_073194131.1">
    <property type="nucleotide sequence ID" value="NZ_FRBN01000001.1"/>
</dbReference>
<keyword evidence="1" id="KW-0472">Membrane</keyword>
<keyword evidence="1" id="KW-0812">Transmembrane</keyword>
<accession>A0A1M6VEA7</accession>
<evidence type="ECO:0008006" key="4">
    <source>
        <dbReference type="Google" id="ProtNLM"/>
    </source>
</evidence>
<gene>
    <name evidence="2" type="ORF">SAMN05444414_101253</name>
</gene>
<dbReference type="EMBL" id="FRBN01000001">
    <property type="protein sequence ID" value="SHK79616.1"/>
    <property type="molecule type" value="Genomic_DNA"/>
</dbReference>
<feature type="transmembrane region" description="Helical" evidence="1">
    <location>
        <begin position="134"/>
        <end position="154"/>
    </location>
</feature>
<feature type="transmembrane region" description="Helical" evidence="1">
    <location>
        <begin position="67"/>
        <end position="86"/>
    </location>
</feature>
<dbReference type="OrthoDB" id="7771437at2"/>
<name>A0A1M6VEA7_9RHOB</name>
<keyword evidence="1" id="KW-1133">Transmembrane helix</keyword>
<evidence type="ECO:0000313" key="2">
    <source>
        <dbReference type="EMBL" id="SHK79616.1"/>
    </source>
</evidence>
<dbReference type="AlphaFoldDB" id="A0A1M6VEA7"/>